<protein>
    <submittedName>
        <fullName evidence="1">Unnamed protein product</fullName>
    </submittedName>
</protein>
<dbReference type="Proteomes" id="UP001165064">
    <property type="component" value="Unassembled WGS sequence"/>
</dbReference>
<comment type="caution">
    <text evidence="1">The sequence shown here is derived from an EMBL/GenBank/DDBJ whole genome shotgun (WGS) entry which is preliminary data.</text>
</comment>
<reference evidence="1" key="1">
    <citation type="submission" date="2023-04" db="EMBL/GenBank/DDBJ databases">
        <title>Ambrosiozyma monospora NBRC 10751.</title>
        <authorList>
            <person name="Ichikawa N."/>
            <person name="Sato H."/>
            <person name="Tonouchi N."/>
        </authorList>
    </citation>
    <scope>NUCLEOTIDE SEQUENCE</scope>
    <source>
        <strain evidence="1">NBRC 10751</strain>
    </source>
</reference>
<name>A0ACB5UBU6_AMBMO</name>
<keyword evidence="2" id="KW-1185">Reference proteome</keyword>
<gene>
    <name evidence="1" type="ORF">Amon02_001275200</name>
</gene>
<sequence length="117" mass="13663">MWTAKSKPTNNNKRRRIQSSFAEGLKLSNLFTKPEQYDKFLDLDAFFHTWLNLARDTPLDQNDLPKFETYLKDLNSAKHTDGVTPSDELVQYLTELSGYLVDYYKKINILANPQFIV</sequence>
<organism evidence="1 2">
    <name type="scientific">Ambrosiozyma monospora</name>
    <name type="common">Yeast</name>
    <name type="synonym">Endomycopsis monosporus</name>
    <dbReference type="NCBI Taxonomy" id="43982"/>
    <lineage>
        <taxon>Eukaryota</taxon>
        <taxon>Fungi</taxon>
        <taxon>Dikarya</taxon>
        <taxon>Ascomycota</taxon>
        <taxon>Saccharomycotina</taxon>
        <taxon>Pichiomycetes</taxon>
        <taxon>Pichiales</taxon>
        <taxon>Pichiaceae</taxon>
        <taxon>Ambrosiozyma</taxon>
    </lineage>
</organism>
<dbReference type="EMBL" id="BSXS01015366">
    <property type="protein sequence ID" value="GMF06654.1"/>
    <property type="molecule type" value="Genomic_DNA"/>
</dbReference>
<accession>A0ACB5UBU6</accession>
<evidence type="ECO:0000313" key="1">
    <source>
        <dbReference type="EMBL" id="GMF06654.1"/>
    </source>
</evidence>
<proteinExistence type="predicted"/>
<evidence type="ECO:0000313" key="2">
    <source>
        <dbReference type="Proteomes" id="UP001165064"/>
    </source>
</evidence>